<proteinExistence type="predicted"/>
<dbReference type="AlphaFoldDB" id="A0A1I1DFU9"/>
<evidence type="ECO:0000313" key="2">
    <source>
        <dbReference type="Proteomes" id="UP000199514"/>
    </source>
</evidence>
<protein>
    <recommendedName>
        <fullName evidence="3">DUF4154 domain-containing protein</fullName>
    </recommendedName>
</protein>
<dbReference type="RefSeq" id="WP_091505888.1">
    <property type="nucleotide sequence ID" value="NZ_FOLE01000001.1"/>
</dbReference>
<dbReference type="EMBL" id="FOLE01000001">
    <property type="protein sequence ID" value="SFB73815.1"/>
    <property type="molecule type" value="Genomic_DNA"/>
</dbReference>
<dbReference type="Proteomes" id="UP000199514">
    <property type="component" value="Unassembled WGS sequence"/>
</dbReference>
<reference evidence="1 2" key="1">
    <citation type="submission" date="2016-10" db="EMBL/GenBank/DDBJ databases">
        <authorList>
            <person name="de Groot N.N."/>
        </authorList>
    </citation>
    <scope>NUCLEOTIDE SEQUENCE [LARGE SCALE GENOMIC DNA]</scope>
    <source>
        <strain evidence="1 2">DSM 6793</strain>
    </source>
</reference>
<dbReference type="InterPro" id="IPR025293">
    <property type="entry name" value="YfiR/HmsC-like"/>
</dbReference>
<organism evidence="1 2">
    <name type="scientific">Flexibacter flexilis DSM 6793</name>
    <dbReference type="NCBI Taxonomy" id="927664"/>
    <lineage>
        <taxon>Bacteria</taxon>
        <taxon>Pseudomonadati</taxon>
        <taxon>Bacteroidota</taxon>
        <taxon>Cytophagia</taxon>
        <taxon>Cytophagales</taxon>
        <taxon>Flexibacteraceae</taxon>
        <taxon>Flexibacter</taxon>
    </lineage>
</organism>
<evidence type="ECO:0008006" key="3">
    <source>
        <dbReference type="Google" id="ProtNLM"/>
    </source>
</evidence>
<name>A0A1I1DFU9_9BACT</name>
<evidence type="ECO:0000313" key="1">
    <source>
        <dbReference type="EMBL" id="SFB73815.1"/>
    </source>
</evidence>
<dbReference type="OrthoDB" id="277577at2"/>
<keyword evidence="2" id="KW-1185">Reference proteome</keyword>
<dbReference type="STRING" id="927664.SAMN05421780_101192"/>
<gene>
    <name evidence="1" type="ORF">SAMN05421780_101192</name>
</gene>
<dbReference type="Pfam" id="PF13689">
    <property type="entry name" value="DUF4154"/>
    <property type="match status" value="1"/>
</dbReference>
<sequence>MAISKNDRILGYTITSNFMLKTIYKLYIGGIITLLLTTAMQTPKTEYAVKGAILCKICSYAKWPALNNDIFVIGIVGRLPEGAQISIPTNYQIAGKNVELRKIDNQSQVLQCNAIFVCEQTTSSVQNIIELAHKNEILTFCDKESVFQQGSMFYLVMVGSKVKFEINRKSIRESNVSLSAPIYEVALRIIE</sequence>
<accession>A0A1I1DFU9</accession>